<dbReference type="EMBL" id="JAHHUM010000043">
    <property type="protein sequence ID" value="KAK5623202.1"/>
    <property type="molecule type" value="Genomic_DNA"/>
</dbReference>
<protein>
    <submittedName>
        <fullName evidence="2">Uncharacterized protein</fullName>
    </submittedName>
</protein>
<comment type="caution">
    <text evidence="2">The sequence shown here is derived from an EMBL/GenBank/DDBJ whole genome shotgun (WGS) entry which is preliminary data.</text>
</comment>
<proteinExistence type="predicted"/>
<keyword evidence="3" id="KW-1185">Reference proteome</keyword>
<sequence>APPAIPPPENSRGVPLGPGDQPTATVPLGAAVTSPQAQPSMQRPHPAMDPKKDPGAHHPLTPLTVAGQS</sequence>
<evidence type="ECO:0000313" key="3">
    <source>
        <dbReference type="Proteomes" id="UP001311232"/>
    </source>
</evidence>
<dbReference type="AlphaFoldDB" id="A0AAV9SPI3"/>
<feature type="region of interest" description="Disordered" evidence="1">
    <location>
        <begin position="1"/>
        <end position="69"/>
    </location>
</feature>
<name>A0AAV9SPI3_9TELE</name>
<accession>A0AAV9SPI3</accession>
<dbReference type="Proteomes" id="UP001311232">
    <property type="component" value="Unassembled WGS sequence"/>
</dbReference>
<gene>
    <name evidence="2" type="ORF">CRENBAI_018010</name>
</gene>
<evidence type="ECO:0000256" key="1">
    <source>
        <dbReference type="SAM" id="MobiDB-lite"/>
    </source>
</evidence>
<feature type="compositionally biased region" description="Basic and acidic residues" evidence="1">
    <location>
        <begin position="46"/>
        <end position="56"/>
    </location>
</feature>
<feature type="non-terminal residue" evidence="2">
    <location>
        <position position="1"/>
    </location>
</feature>
<reference evidence="2 3" key="1">
    <citation type="submission" date="2021-06" db="EMBL/GenBank/DDBJ databases">
        <authorList>
            <person name="Palmer J.M."/>
        </authorList>
    </citation>
    <scope>NUCLEOTIDE SEQUENCE [LARGE SCALE GENOMIC DNA]</scope>
    <source>
        <strain evidence="2 3">MEX-2019</strain>
        <tissue evidence="2">Muscle</tissue>
    </source>
</reference>
<organism evidence="2 3">
    <name type="scientific">Crenichthys baileyi</name>
    <name type="common">White River springfish</name>
    <dbReference type="NCBI Taxonomy" id="28760"/>
    <lineage>
        <taxon>Eukaryota</taxon>
        <taxon>Metazoa</taxon>
        <taxon>Chordata</taxon>
        <taxon>Craniata</taxon>
        <taxon>Vertebrata</taxon>
        <taxon>Euteleostomi</taxon>
        <taxon>Actinopterygii</taxon>
        <taxon>Neopterygii</taxon>
        <taxon>Teleostei</taxon>
        <taxon>Neoteleostei</taxon>
        <taxon>Acanthomorphata</taxon>
        <taxon>Ovalentaria</taxon>
        <taxon>Atherinomorphae</taxon>
        <taxon>Cyprinodontiformes</taxon>
        <taxon>Goodeidae</taxon>
        <taxon>Crenichthys</taxon>
    </lineage>
</organism>
<evidence type="ECO:0000313" key="2">
    <source>
        <dbReference type="EMBL" id="KAK5623202.1"/>
    </source>
</evidence>